<organism evidence="3 4">
    <name type="scientific">Burkholderia ubonensis</name>
    <dbReference type="NCBI Taxonomy" id="101571"/>
    <lineage>
        <taxon>Bacteria</taxon>
        <taxon>Pseudomonadati</taxon>
        <taxon>Pseudomonadota</taxon>
        <taxon>Betaproteobacteria</taxon>
        <taxon>Burkholderiales</taxon>
        <taxon>Burkholderiaceae</taxon>
        <taxon>Burkholderia</taxon>
        <taxon>Burkholderia cepacia complex</taxon>
    </lineage>
</organism>
<dbReference type="AlphaFoldDB" id="A0A103R5Q5"/>
<feature type="compositionally biased region" description="Basic and acidic residues" evidence="1">
    <location>
        <begin position="8"/>
        <end position="22"/>
    </location>
</feature>
<dbReference type="EMBL" id="LOXM01000185">
    <property type="protein sequence ID" value="KVG61705.1"/>
    <property type="molecule type" value="Genomic_DNA"/>
</dbReference>
<proteinExistence type="predicted"/>
<protein>
    <recommendedName>
        <fullName evidence="2">Large polyvalent protein associated domain-containing protein</fullName>
    </recommendedName>
</protein>
<dbReference type="RefSeq" id="WP_059755251.1">
    <property type="nucleotide sequence ID" value="NZ_CP013415.1"/>
</dbReference>
<gene>
    <name evidence="3" type="ORF">WJ33_31580</name>
</gene>
<dbReference type="OrthoDB" id="9131033at2"/>
<name>A0A103R5Q5_9BURK</name>
<reference evidence="3 4" key="1">
    <citation type="submission" date="2015-11" db="EMBL/GenBank/DDBJ databases">
        <title>Expanding the genomic diversity of Burkholderia species for the development of highly accurate diagnostics.</title>
        <authorList>
            <person name="Sahl J."/>
            <person name="Keim P."/>
            <person name="Wagner D."/>
        </authorList>
    </citation>
    <scope>NUCLEOTIDE SEQUENCE [LARGE SCALE GENOMIC DNA]</scope>
    <source>
        <strain evidence="3 4">MSMB2036</strain>
    </source>
</reference>
<feature type="region of interest" description="Disordered" evidence="1">
    <location>
        <begin position="1"/>
        <end position="27"/>
    </location>
</feature>
<accession>A0A103R5Q5</accession>
<dbReference type="InterPro" id="IPR041311">
    <property type="entry name" value="LPD29"/>
</dbReference>
<evidence type="ECO:0000313" key="3">
    <source>
        <dbReference type="EMBL" id="KVG61705.1"/>
    </source>
</evidence>
<evidence type="ECO:0000256" key="1">
    <source>
        <dbReference type="SAM" id="MobiDB-lite"/>
    </source>
</evidence>
<evidence type="ECO:0000259" key="2">
    <source>
        <dbReference type="Pfam" id="PF18847"/>
    </source>
</evidence>
<evidence type="ECO:0000313" key="4">
    <source>
        <dbReference type="Proteomes" id="UP000064029"/>
    </source>
</evidence>
<sequence>MMLATENKFSRSTESARARTSSDDATPPKVIADTLNLIETAQLVQTILGEAFPTTSFAIAVTKKGNGSHLTVDWTDGPRDLQVARLVLPLQATRVVDGGKVKRVEHFMLTSTGRLTVHLAADRIILSRQFSDHAIARAIERLAVRYADFLAPEVRAAMTVDDYRAGRLQLLEIVGVHRAGSRRSGANVQMDVDAMLAETTDAHGFPRSVTGARLFVRRDTH</sequence>
<comment type="caution">
    <text evidence="3">The sequence shown here is derived from an EMBL/GenBank/DDBJ whole genome shotgun (WGS) entry which is preliminary data.</text>
</comment>
<dbReference type="Pfam" id="PF18847">
    <property type="entry name" value="LPD29"/>
    <property type="match status" value="1"/>
</dbReference>
<feature type="domain" description="Large polyvalent protein associated" evidence="2">
    <location>
        <begin position="39"/>
        <end position="131"/>
    </location>
</feature>
<dbReference type="Proteomes" id="UP000064029">
    <property type="component" value="Unassembled WGS sequence"/>
</dbReference>